<dbReference type="GO" id="GO:0046856">
    <property type="term" value="P:phosphatidylinositol dephosphorylation"/>
    <property type="evidence" value="ECO:0007669"/>
    <property type="project" value="InterPro"/>
</dbReference>
<evidence type="ECO:0000256" key="4">
    <source>
        <dbReference type="SAM" id="MobiDB-lite"/>
    </source>
</evidence>
<evidence type="ECO:0000313" key="6">
    <source>
        <dbReference type="EMBL" id="KAF8569202.1"/>
    </source>
</evidence>
<dbReference type="GO" id="GO:0043813">
    <property type="term" value="F:phosphatidylinositol-3,5-bisphosphate 5-phosphatase activity"/>
    <property type="evidence" value="ECO:0007669"/>
    <property type="project" value="InterPro"/>
</dbReference>
<evidence type="ECO:0000256" key="3">
    <source>
        <dbReference type="ARBA" id="ARBA00023136"/>
    </source>
</evidence>
<dbReference type="InterPro" id="IPR043573">
    <property type="entry name" value="Fig4-like"/>
</dbReference>
<reference evidence="6 7" key="1">
    <citation type="submission" date="2019-07" db="EMBL/GenBank/DDBJ databases">
        <title>Annotation for the trematode Paragonimus westermani.</title>
        <authorList>
            <person name="Choi Y.-J."/>
        </authorList>
    </citation>
    <scope>NUCLEOTIDE SEQUENCE [LARGE SCALE GENOMIC DNA]</scope>
    <source>
        <strain evidence="6">180907_Pwestermani</strain>
    </source>
</reference>
<dbReference type="PANTHER" id="PTHR45738">
    <property type="entry name" value="POLYPHOSPHOINOSITIDE PHOSPHATASE"/>
    <property type="match status" value="1"/>
</dbReference>
<feature type="compositionally biased region" description="Low complexity" evidence="4">
    <location>
        <begin position="1027"/>
        <end position="1037"/>
    </location>
</feature>
<accession>A0A8T0DPJ5</accession>
<evidence type="ECO:0000256" key="1">
    <source>
        <dbReference type="ARBA" id="ARBA00004308"/>
    </source>
</evidence>
<sequence>MEFPYINWMQTINVYETPSHIYLVGSDLKEQHYRVLKIVRAPVPLDDSLIDEEHTQENVTPLAVVENETIFDRMWRLHIVEDSHVYTRSDIARLLHIIQAASRQTVAEPNVSASTLCPERSQSSGWFRFGGLFRKRHGPTTDSVPKPVDLYGPADPTITYQSQAARQLQHAAALALSSGTAERSLVLSTKSYGVVGVVRFLRGYYLILITKCRLVAQLNEHKIFKVEETSTIYIPGTETHNSGSQANNCVGSKSRALPTSKSSHDLPSLINPPALDGLQSFVLHYNSTLNRNRLMADESRYLKLFNSIDLANNFYFSYTYDLTHTLQYNLKPVVNSVSRNSGQVWAVKSLPNDRFVWNWHLIPLRFRPDHRVHVADAADLQPDWFMPLCHGTVSQAVLSACGAPLCLTLIGRRSRHFAGTRFLKRGVNMVGDVANEVETEQIVHDTSCALLRRGRCSSYVQLRGSVPLFWTQESSKMVVRRPPIALLREDPYFEAFGLHFSNLLKRYGSPIIVLNLMKRREKRRFELTLSEGYERGVAYLSQFLPSKIHPAETSCDGDDKSNIGNPPIQYIAFDIARVQKSKRLVALDQLRPIVDACVRLTGLFITSGNRSGERRAMLGIKPLQCGLIRVNCVDCLDRTNTAQFVVGQVALAYQLYYLGFLAEPVIVADSKIDRLLQNMYDEHGDTLALQYGGSQLVHNIDTYKKTHKLSSQSRDFVQTLSRYYSNKFSDWDKQCVTNLFLRTYRPVMWPGTLFSLACEHLYYVHHYFLRNSNPLHTKVPTNGHSLEANVMEYLDAILAALAIPVSESLWDATTDNHLHWLQACSRVPVYRTSLTDWCPRMLLNSLPYGLDWVEKSRLLSNRIMLVSPDDARVDWFNERYQPFCYQSLNTLTTIRWVELITHPPLMDSLFTQSGTPLAEHSNRITTDDQLSLARPKRFTVFTRPELSQICKRNLSTCDMNVARSVPNLADLKLVESRLDVERHSSPGKVKLPTTVEEDTASTSTPTFPRKRYSSTNLKKKKKKSDSVSKGEAGSFEESSSESDSADSTGSFLQFYPPMSISERNVSVVPARLNRECASVSHPSQNSAIGRKPHNAIRESNYLEQQHHTAISTVWDWVQTPSPYDAQATDAFINFASVANSYRRYMDVKLDGPRTDFSLLTSTVIQPSATAMHTYRKCIDLAEGKVYPIPSLSMEFYQATVTVASKLHC</sequence>
<comment type="caution">
    <text evidence="6">The sequence shown here is derived from an EMBL/GenBank/DDBJ whole genome shotgun (WGS) entry which is preliminary data.</text>
</comment>
<dbReference type="EMBL" id="JTDF01002085">
    <property type="protein sequence ID" value="KAF8569202.1"/>
    <property type="molecule type" value="Genomic_DNA"/>
</dbReference>
<name>A0A8T0DPJ5_9TREM</name>
<feature type="region of interest" description="Disordered" evidence="4">
    <location>
        <begin position="982"/>
        <end position="1048"/>
    </location>
</feature>
<dbReference type="PANTHER" id="PTHR45738:SF5">
    <property type="entry name" value="POLYPHOSPHOINOSITIDE PHOSPHATASE"/>
    <property type="match status" value="1"/>
</dbReference>
<dbReference type="OrthoDB" id="405996at2759"/>
<feature type="domain" description="SAC" evidence="5">
    <location>
        <begin position="305"/>
        <end position="693"/>
    </location>
</feature>
<evidence type="ECO:0000259" key="5">
    <source>
        <dbReference type="PROSITE" id="PS50275"/>
    </source>
</evidence>
<dbReference type="GO" id="GO:0012505">
    <property type="term" value="C:endomembrane system"/>
    <property type="evidence" value="ECO:0007669"/>
    <property type="project" value="UniProtKB-SubCell"/>
</dbReference>
<evidence type="ECO:0000313" key="7">
    <source>
        <dbReference type="Proteomes" id="UP000699462"/>
    </source>
</evidence>
<dbReference type="PROSITE" id="PS50275">
    <property type="entry name" value="SAC"/>
    <property type="match status" value="1"/>
</dbReference>
<keyword evidence="3" id="KW-0472">Membrane</keyword>
<keyword evidence="7" id="KW-1185">Reference proteome</keyword>
<gene>
    <name evidence="6" type="ORF">P879_04344</name>
</gene>
<evidence type="ECO:0000256" key="2">
    <source>
        <dbReference type="ARBA" id="ARBA00022801"/>
    </source>
</evidence>
<dbReference type="AlphaFoldDB" id="A0A8T0DPJ5"/>
<organism evidence="6 7">
    <name type="scientific">Paragonimus westermani</name>
    <dbReference type="NCBI Taxonomy" id="34504"/>
    <lineage>
        <taxon>Eukaryota</taxon>
        <taxon>Metazoa</taxon>
        <taxon>Spiralia</taxon>
        <taxon>Lophotrochozoa</taxon>
        <taxon>Platyhelminthes</taxon>
        <taxon>Trematoda</taxon>
        <taxon>Digenea</taxon>
        <taxon>Plagiorchiida</taxon>
        <taxon>Troglotremata</taxon>
        <taxon>Troglotrematidae</taxon>
        <taxon>Paragonimus</taxon>
    </lineage>
</organism>
<dbReference type="InterPro" id="IPR002013">
    <property type="entry name" value="SAC_dom"/>
</dbReference>
<dbReference type="Pfam" id="PF02383">
    <property type="entry name" value="Syja_N"/>
    <property type="match status" value="1"/>
</dbReference>
<comment type="subcellular location">
    <subcellularLocation>
        <location evidence="1">Endomembrane system</location>
    </subcellularLocation>
</comment>
<feature type="compositionally biased region" description="Basic residues" evidence="4">
    <location>
        <begin position="1008"/>
        <end position="1023"/>
    </location>
</feature>
<protein>
    <recommendedName>
        <fullName evidence="5">SAC domain-containing protein</fullName>
    </recommendedName>
</protein>
<proteinExistence type="predicted"/>
<keyword evidence="2" id="KW-0378">Hydrolase</keyword>
<dbReference type="Proteomes" id="UP000699462">
    <property type="component" value="Unassembled WGS sequence"/>
</dbReference>